<organism evidence="1 2">
    <name type="scientific">Labilibaculum filiforme</name>
    <dbReference type="NCBI Taxonomy" id="1940526"/>
    <lineage>
        <taxon>Bacteria</taxon>
        <taxon>Pseudomonadati</taxon>
        <taxon>Bacteroidota</taxon>
        <taxon>Bacteroidia</taxon>
        <taxon>Marinilabiliales</taxon>
        <taxon>Marinifilaceae</taxon>
        <taxon>Labilibaculum</taxon>
    </lineage>
</organism>
<dbReference type="Proteomes" id="UP000233535">
    <property type="component" value="Unassembled WGS sequence"/>
</dbReference>
<dbReference type="InterPro" id="IPR027417">
    <property type="entry name" value="P-loop_NTPase"/>
</dbReference>
<dbReference type="AlphaFoldDB" id="A0A2N3HY67"/>
<dbReference type="Gene3D" id="3.40.50.300">
    <property type="entry name" value="P-loop containing nucleotide triphosphate hydrolases"/>
    <property type="match status" value="1"/>
</dbReference>
<keyword evidence="2" id="KW-1185">Reference proteome</keyword>
<dbReference type="EMBL" id="MVDD01000006">
    <property type="protein sequence ID" value="PKQ63010.1"/>
    <property type="molecule type" value="Genomic_DNA"/>
</dbReference>
<dbReference type="Gene3D" id="3.20.20.140">
    <property type="entry name" value="Metal-dependent hydrolases"/>
    <property type="match status" value="1"/>
</dbReference>
<dbReference type="InterPro" id="IPR016195">
    <property type="entry name" value="Pol/histidinol_Pase-like"/>
</dbReference>
<name>A0A2N3HY67_9BACT</name>
<proteinExistence type="predicted"/>
<reference evidence="1 2" key="1">
    <citation type="journal article" date="2017" name="Front. Microbiol.">
        <title>Labilibaculum manganireducens gen. nov., sp. nov. and Labilibaculum filiforme sp. nov., Novel Bacteroidetes Isolated from Subsurface Sediments of the Baltic Sea.</title>
        <authorList>
            <person name="Vandieken V."/>
            <person name="Marshall I.P."/>
            <person name="Niemann H."/>
            <person name="Engelen B."/>
            <person name="Cypionka H."/>
        </authorList>
    </citation>
    <scope>NUCLEOTIDE SEQUENCE [LARGE SCALE GENOMIC DNA]</scope>
    <source>
        <strain evidence="1 2">59.16B</strain>
    </source>
</reference>
<evidence type="ECO:0000313" key="2">
    <source>
        <dbReference type="Proteomes" id="UP000233535"/>
    </source>
</evidence>
<accession>A0A2N3HY67</accession>
<dbReference type="RefSeq" id="WP_101261215.1">
    <property type="nucleotide sequence ID" value="NZ_MVDD01000006.1"/>
</dbReference>
<gene>
    <name evidence="1" type="ORF">BZG02_09560</name>
</gene>
<sequence>MEAIYLDLHIHTSVDSNNLSDNYDIETLITKIKSVSKDSAYLISLTDHNIINKRAYLEAKNKVMNLLLGVELHIRNYSECPPYHCHIYFNLDEITEDVIDELNLKLDILYPIKMVSTADKIPTLEEVIKTFDSYDFLILPHGGQSHSTFPKSIPKGVKFDNSIERSIYYNQFDGFTARGNTKLEITQDYFKRLGINEFVNLVTCTDNYSVNSYPNAKAKKAEPFIPTWMFALPTFSGLRLSLSESSRLVYSHDRPSIWSEHIKSVKLDNEKINIDAELTSGLNVVIGGSSSGKTLFVDSLYNKIIGDFSDSKYIPFGVEQLHVNNPSMVKPHYLSQNYIMQVVSDATEDKIDNIEIVRKVFPGDETIKQTVNKGLLSLKTDLTDLIGCVKILEEQVEELSHIPYLTRLITRKDIQKNVIDKFRPTEEEKRKIKYSLHDFKEHNEFLDEIDAKLKSNPFVSHDEKLVIELKKEIVKAFDSSSFAEDIKKVIDSEKERYDMDLKSANTEEQTKRQNFEKLILCVKIYSQNYSKFYKILEKVSKYSIKCDSEIVESMGHKLFIENDFELNKTKLLEVINKLLKTGDKILSFDNISPESLFKSKYKGQSPKVKGYDDFEKRIYTDFESLNKRNYKIITLNGKKFEDLSAGWRTSVLLDIILGFEGDIAPIIIDQPEDNLATNYINEGLVNAIKKIKSKKQIILVSHNATIPMLGDAQNIVLCINNDQKIEIKSNRLEGELNSRSIVDYIAEITDGGKPSIKKRVKKYNLKNFKE</sequence>
<dbReference type="SUPFAM" id="SSF52540">
    <property type="entry name" value="P-loop containing nucleoside triphosphate hydrolases"/>
    <property type="match status" value="1"/>
</dbReference>
<evidence type="ECO:0000313" key="1">
    <source>
        <dbReference type="EMBL" id="PKQ63010.1"/>
    </source>
</evidence>
<protein>
    <submittedName>
        <fullName evidence="1">ATPase</fullName>
    </submittedName>
</protein>
<dbReference type="OrthoDB" id="9791620at2"/>
<dbReference type="SUPFAM" id="SSF89550">
    <property type="entry name" value="PHP domain-like"/>
    <property type="match status" value="1"/>
</dbReference>
<comment type="caution">
    <text evidence="1">The sequence shown here is derived from an EMBL/GenBank/DDBJ whole genome shotgun (WGS) entry which is preliminary data.</text>
</comment>